<feature type="region of interest" description="Disordered" evidence="1">
    <location>
        <begin position="152"/>
        <end position="186"/>
    </location>
</feature>
<feature type="compositionally biased region" description="Basic and acidic residues" evidence="1">
    <location>
        <begin position="156"/>
        <end position="176"/>
    </location>
</feature>
<comment type="caution">
    <text evidence="2">The sequence shown here is derived from an EMBL/GenBank/DDBJ whole genome shotgun (WGS) entry which is preliminary data.</text>
</comment>
<dbReference type="RefSeq" id="WP_085305191.1">
    <property type="nucleotide sequence ID" value="NZ_AP022594.1"/>
</dbReference>
<dbReference type="OrthoDB" id="4641259at2"/>
<evidence type="ECO:0000313" key="3">
    <source>
        <dbReference type="Proteomes" id="UP000193577"/>
    </source>
</evidence>
<protein>
    <submittedName>
        <fullName evidence="2">Uncharacterized protein</fullName>
    </submittedName>
</protein>
<gene>
    <name evidence="2" type="ORF">B8W67_16880</name>
</gene>
<reference evidence="2 3" key="1">
    <citation type="submission" date="2017-04" db="EMBL/GenBank/DDBJ databases">
        <title>The new phylogeny of genus Mycobacterium.</title>
        <authorList>
            <person name="Tortoli E."/>
            <person name="Trovato A."/>
            <person name="Cirillo D.M."/>
        </authorList>
    </citation>
    <scope>NUCLEOTIDE SEQUENCE [LARGE SCALE GENOMIC DNA]</scope>
    <source>
        <strain evidence="2 3">KCTC 19819</strain>
    </source>
</reference>
<organism evidence="2 3">
    <name type="scientific">Mycolicibacillus koreensis</name>
    <dbReference type="NCBI Taxonomy" id="1069220"/>
    <lineage>
        <taxon>Bacteria</taxon>
        <taxon>Bacillati</taxon>
        <taxon>Actinomycetota</taxon>
        <taxon>Actinomycetes</taxon>
        <taxon>Mycobacteriales</taxon>
        <taxon>Mycobacteriaceae</taxon>
        <taxon>Mycolicibacillus</taxon>
    </lineage>
</organism>
<accession>A0A7I7SDI8</accession>
<evidence type="ECO:0000313" key="2">
    <source>
        <dbReference type="EMBL" id="OSC30610.1"/>
    </source>
</evidence>
<dbReference type="Proteomes" id="UP000193577">
    <property type="component" value="Unassembled WGS sequence"/>
</dbReference>
<dbReference type="EMBL" id="NCXO01000048">
    <property type="protein sequence ID" value="OSC30610.1"/>
    <property type="molecule type" value="Genomic_DNA"/>
</dbReference>
<dbReference type="AlphaFoldDB" id="A0A7I7SDI8"/>
<name>A0A7I7SDI8_9MYCO</name>
<keyword evidence="3" id="KW-1185">Reference proteome</keyword>
<evidence type="ECO:0000256" key="1">
    <source>
        <dbReference type="SAM" id="MobiDB-lite"/>
    </source>
</evidence>
<proteinExistence type="predicted"/>
<sequence>MTAETKTYFRPTNAETGEPLLTTYFTAALFKLGEAHDHDLDAAKADMVADVRDHMHRLGIPIRPVIRDSRVRILQDIETDENGYRQPAWVHSTVMVFLTDAEPDDPRLDELSDGFIGERTKVRIEFSIPTEESEAELIAEIEADNERGRRYLAKASAERARHAEEDRKSSGSKDDPFSADMSGLFD</sequence>